<keyword evidence="1" id="KW-0732">Signal</keyword>
<feature type="chain" id="PRO_5042216844" description="Secreted protein" evidence="1">
    <location>
        <begin position="22"/>
        <end position="210"/>
    </location>
</feature>
<gene>
    <name evidence="2" type="ORF">NEMBOFW57_006891</name>
</gene>
<evidence type="ECO:0000313" key="3">
    <source>
        <dbReference type="Proteomes" id="UP001197093"/>
    </source>
</evidence>
<proteinExistence type="predicted"/>
<dbReference type="AlphaFoldDB" id="A0AAD4EU47"/>
<protein>
    <recommendedName>
        <fullName evidence="4">Secreted protein</fullName>
    </recommendedName>
</protein>
<evidence type="ECO:0000256" key="1">
    <source>
        <dbReference type="SAM" id="SignalP"/>
    </source>
</evidence>
<dbReference type="PANTHER" id="PTHR38847:SF1">
    <property type="entry name" value="PSEUDOURIDINE SYNTHASE RSUA_RLUA-LIKE DOMAIN-CONTAINING PROTEIN"/>
    <property type="match status" value="1"/>
</dbReference>
<sequence>MQLLDIIVFFAGLAVAAPALAERDGDHPSGHEVEIRGFTYGGTGCPQGSLSSQISDDKTVLTLLYDKFTAQAGKNIQPVERRKNCQVNVKIHFPQGWQFSIVKADFRGYADIPKGASGTCKATYYFSGHTQQITSTKTFQGPFTDNYLKSDVFGVESTIWSECGADSMLNINSQIQLNPLDSQQSALLTSDSTDLKFKQIHYLQWRKCTK</sequence>
<evidence type="ECO:0000313" key="2">
    <source>
        <dbReference type="EMBL" id="KAG7287380.1"/>
    </source>
</evidence>
<dbReference type="EMBL" id="JAHCVI010000003">
    <property type="protein sequence ID" value="KAG7287380.1"/>
    <property type="molecule type" value="Genomic_DNA"/>
</dbReference>
<organism evidence="2 3">
    <name type="scientific">Staphylotrichum longicolle</name>
    <dbReference type="NCBI Taxonomy" id="669026"/>
    <lineage>
        <taxon>Eukaryota</taxon>
        <taxon>Fungi</taxon>
        <taxon>Dikarya</taxon>
        <taxon>Ascomycota</taxon>
        <taxon>Pezizomycotina</taxon>
        <taxon>Sordariomycetes</taxon>
        <taxon>Sordariomycetidae</taxon>
        <taxon>Sordariales</taxon>
        <taxon>Chaetomiaceae</taxon>
        <taxon>Staphylotrichum</taxon>
    </lineage>
</organism>
<dbReference type="InterPro" id="IPR025649">
    <property type="entry name" value="DUF4360"/>
</dbReference>
<name>A0AAD4EU47_9PEZI</name>
<dbReference type="PANTHER" id="PTHR38847">
    <property type="match status" value="1"/>
</dbReference>
<feature type="signal peptide" evidence="1">
    <location>
        <begin position="1"/>
        <end position="21"/>
    </location>
</feature>
<dbReference type="Proteomes" id="UP001197093">
    <property type="component" value="Unassembled WGS sequence"/>
</dbReference>
<keyword evidence="3" id="KW-1185">Reference proteome</keyword>
<evidence type="ECO:0008006" key="4">
    <source>
        <dbReference type="Google" id="ProtNLM"/>
    </source>
</evidence>
<accession>A0AAD4EU47</accession>
<reference evidence="2" key="1">
    <citation type="submission" date="2023-02" db="EMBL/GenBank/DDBJ databases">
        <authorList>
            <person name="Palmer J.M."/>
        </authorList>
    </citation>
    <scope>NUCLEOTIDE SEQUENCE</scope>
    <source>
        <strain evidence="2">FW57</strain>
    </source>
</reference>
<comment type="caution">
    <text evidence="2">The sequence shown here is derived from an EMBL/GenBank/DDBJ whole genome shotgun (WGS) entry which is preliminary data.</text>
</comment>
<dbReference type="Pfam" id="PF14273">
    <property type="entry name" value="DUF4360"/>
    <property type="match status" value="1"/>
</dbReference>